<feature type="compositionally biased region" description="Polar residues" evidence="2">
    <location>
        <begin position="147"/>
        <end position="161"/>
    </location>
</feature>
<keyword evidence="4" id="KW-1185">Reference proteome</keyword>
<organism evidence="3 4">
    <name type="scientific">Thlaspi arvense</name>
    <name type="common">Field penny-cress</name>
    <dbReference type="NCBI Taxonomy" id="13288"/>
    <lineage>
        <taxon>Eukaryota</taxon>
        <taxon>Viridiplantae</taxon>
        <taxon>Streptophyta</taxon>
        <taxon>Embryophyta</taxon>
        <taxon>Tracheophyta</taxon>
        <taxon>Spermatophyta</taxon>
        <taxon>Magnoliopsida</taxon>
        <taxon>eudicotyledons</taxon>
        <taxon>Gunneridae</taxon>
        <taxon>Pentapetalae</taxon>
        <taxon>rosids</taxon>
        <taxon>malvids</taxon>
        <taxon>Brassicales</taxon>
        <taxon>Brassicaceae</taxon>
        <taxon>Thlaspideae</taxon>
        <taxon>Thlaspi</taxon>
    </lineage>
</organism>
<evidence type="ECO:0000313" key="3">
    <source>
        <dbReference type="EMBL" id="CAH2072209.1"/>
    </source>
</evidence>
<dbReference type="PANTHER" id="PTHR34210">
    <property type="entry name" value="OS01G0252900 PROTEIN"/>
    <property type="match status" value="1"/>
</dbReference>
<feature type="coiled-coil region" evidence="1">
    <location>
        <begin position="196"/>
        <end position="234"/>
    </location>
</feature>
<feature type="region of interest" description="Disordered" evidence="2">
    <location>
        <begin position="1"/>
        <end position="66"/>
    </location>
</feature>
<dbReference type="AlphaFoldDB" id="A0AAU9SPX5"/>
<evidence type="ECO:0000256" key="1">
    <source>
        <dbReference type="SAM" id="Coils"/>
    </source>
</evidence>
<evidence type="ECO:0000313" key="4">
    <source>
        <dbReference type="Proteomes" id="UP000836841"/>
    </source>
</evidence>
<reference evidence="3 4" key="1">
    <citation type="submission" date="2022-03" db="EMBL/GenBank/DDBJ databases">
        <authorList>
            <person name="Nunn A."/>
            <person name="Chopra R."/>
            <person name="Nunn A."/>
            <person name="Contreras Garrido A."/>
        </authorList>
    </citation>
    <scope>NUCLEOTIDE SEQUENCE [LARGE SCALE GENOMIC DNA]</scope>
</reference>
<dbReference type="PANTHER" id="PTHR34210:SF1">
    <property type="entry name" value="OS03G0274700 PROTEIN"/>
    <property type="match status" value="1"/>
</dbReference>
<accession>A0AAU9SPX5</accession>
<feature type="compositionally biased region" description="Polar residues" evidence="2">
    <location>
        <begin position="19"/>
        <end position="28"/>
    </location>
</feature>
<gene>
    <name evidence="3" type="ORF">TAV2_LOCUS21658</name>
</gene>
<dbReference type="EMBL" id="OU466862">
    <property type="protein sequence ID" value="CAH2072209.1"/>
    <property type="molecule type" value="Genomic_DNA"/>
</dbReference>
<evidence type="ECO:0000256" key="2">
    <source>
        <dbReference type="SAM" id="MobiDB-lite"/>
    </source>
</evidence>
<protein>
    <submittedName>
        <fullName evidence="3">Uncharacterized protein</fullName>
    </submittedName>
</protein>
<sequence length="334" mass="38170">MRRQGNFADSPASAYGAGQIQNAHSDFQGQLEAFTPERDQPYPDSQTEGQWRWERDGPNMSRPMATPIYNEGQSLLTASVFITIVIRNRNHRVMGLLPMLISKRNHIFCGILREMRGILAFVEINRQGVDSSRTTYYRGQMDAQSGMEKQSSNPRAQPQHQENPKPGYESNRGMQTFEGLEQKFMDDITRLAKDQIEAEDAEIARHREKINTINTRYEEQLAALRARHTGKREEIMRKESQARQQQYKQQSMRMMDQYHPNAVSVMPSGHPQGYIGNAQDPAAVGDAPSRSYGSDRFEAYGERARFQGGTRDHGFESRGQYPGGTNYDTVSRFY</sequence>
<feature type="region of interest" description="Disordered" evidence="2">
    <location>
        <begin position="308"/>
        <end position="334"/>
    </location>
</feature>
<name>A0AAU9SPX5_THLAR</name>
<dbReference type="Proteomes" id="UP000836841">
    <property type="component" value="Chromosome 6"/>
</dbReference>
<proteinExistence type="predicted"/>
<feature type="region of interest" description="Disordered" evidence="2">
    <location>
        <begin position="142"/>
        <end position="173"/>
    </location>
</feature>
<keyword evidence="1" id="KW-0175">Coiled coil</keyword>